<dbReference type="RefSeq" id="WP_197689631.1">
    <property type="nucleotide sequence ID" value="NZ_CANNXG010000001.1"/>
</dbReference>
<dbReference type="NCBIfam" id="TIGR02391">
    <property type="entry name" value="hypoth_ymh"/>
    <property type="match status" value="1"/>
</dbReference>
<accession>A0ABS0LFG0</accession>
<evidence type="ECO:0000259" key="1">
    <source>
        <dbReference type="Pfam" id="PF09509"/>
    </source>
</evidence>
<keyword evidence="3" id="KW-1185">Reference proteome</keyword>
<dbReference type="EMBL" id="JADQUG010000091">
    <property type="protein sequence ID" value="MBG9355406.1"/>
    <property type="molecule type" value="Genomic_DNA"/>
</dbReference>
<proteinExistence type="predicted"/>
<sequence length="255" mass="28076">MDTNARELCFGRLIGSNRKEVVHVPLPPLIRQDGTRTVTVISSSSGTDSRADYESVVLNDQGIEKAYFGTETPVYEGDRIEFPDPRGGKFHYIVTRVIINDLPGGPFADMAYTEAHLDKKGPPRVAPIRRLTVENLHPHVIESAGKLFADGHYSRAVTEAFVSLEVRVRGLLDSDNSGTKLMDEAFAGKDPKFSVARHEGRSGEDEQAGFHALFRGAMLGIRNPAAHELAAEQDPQEALEYLALASLLHRRLDSD</sequence>
<organism evidence="2 3">
    <name type="scientific">Corynebacterium belfantii</name>
    <dbReference type="NCBI Taxonomy" id="2014537"/>
    <lineage>
        <taxon>Bacteria</taxon>
        <taxon>Bacillati</taxon>
        <taxon>Actinomycetota</taxon>
        <taxon>Actinomycetes</taxon>
        <taxon>Mycobacteriales</taxon>
        <taxon>Corynebacteriaceae</taxon>
        <taxon>Corynebacterium</taxon>
    </lineage>
</organism>
<dbReference type="Pfam" id="PF09509">
    <property type="entry name" value="Hypoth_Ymh"/>
    <property type="match status" value="1"/>
</dbReference>
<protein>
    <submittedName>
        <fullName evidence="2">TIGR02391 family protein</fullName>
    </submittedName>
</protein>
<evidence type="ECO:0000313" key="3">
    <source>
        <dbReference type="Proteomes" id="UP000615580"/>
    </source>
</evidence>
<feature type="domain" description="Conserved hypothetical protein CHP02391" evidence="1">
    <location>
        <begin position="135"/>
        <end position="252"/>
    </location>
</feature>
<dbReference type="Proteomes" id="UP000615580">
    <property type="component" value="Unassembled WGS sequence"/>
</dbReference>
<dbReference type="InterPro" id="IPR012654">
    <property type="entry name" value="CHP02391"/>
</dbReference>
<name>A0ABS0LFG0_9CORY</name>
<gene>
    <name evidence="2" type="ORF">I4J41_12940</name>
</gene>
<reference evidence="2 3" key="1">
    <citation type="journal article" date="2020" name="J. Clin. Microbiol.">
        <title>Assessing the Genetic Diversity of Austrian Corynebacterium diphtheriae Clinical Isolates, 2011-2019.</title>
        <authorList>
            <person name="Schaeffer J."/>
            <person name="Huhulescu S."/>
            <person name="Stoeger A."/>
            <person name="Allerberger F."/>
            <person name="Ruppitsch W."/>
        </authorList>
    </citation>
    <scope>NUCLEOTIDE SEQUENCE [LARGE SCALE GENOMIC DNA]</scope>
    <source>
        <strain evidence="2 3">04-17</strain>
    </source>
</reference>
<comment type="caution">
    <text evidence="2">The sequence shown here is derived from an EMBL/GenBank/DDBJ whole genome shotgun (WGS) entry which is preliminary data.</text>
</comment>
<evidence type="ECO:0000313" key="2">
    <source>
        <dbReference type="EMBL" id="MBG9355406.1"/>
    </source>
</evidence>